<protein>
    <submittedName>
        <fullName evidence="1">Uncharacterized protein</fullName>
    </submittedName>
</protein>
<sequence length="89" mass="9351">MGRACGRLLAVATERPHLHVPVEDVVRTVGEQSGPVAVVALADELENAGDWPGARNPRAGVVSARTPASLVCLVYRSLVPEHRSSPGAF</sequence>
<reference evidence="1" key="1">
    <citation type="submission" date="2020-01" db="EMBL/GenBank/DDBJ databases">
        <title>Insect and environment-associated Actinomycetes.</title>
        <authorList>
            <person name="Currrie C."/>
            <person name="Chevrette M."/>
            <person name="Carlson C."/>
            <person name="Stubbendieck R."/>
            <person name="Wendt-Pienkowski E."/>
        </authorList>
    </citation>
    <scope>NUCLEOTIDE SEQUENCE</scope>
    <source>
        <strain evidence="1">SID7499</strain>
    </source>
</reference>
<feature type="non-terminal residue" evidence="1">
    <location>
        <position position="89"/>
    </location>
</feature>
<comment type="caution">
    <text evidence="1">The sequence shown here is derived from an EMBL/GenBank/DDBJ whole genome shotgun (WGS) entry which is preliminary data.</text>
</comment>
<name>A0A6G3WY24_9ACTN</name>
<gene>
    <name evidence="1" type="ORF">G3M58_28210</name>
</gene>
<dbReference type="AlphaFoldDB" id="A0A6G3WY24"/>
<proteinExistence type="predicted"/>
<accession>A0A6G3WY24</accession>
<evidence type="ECO:0000313" key="1">
    <source>
        <dbReference type="EMBL" id="NEE10322.1"/>
    </source>
</evidence>
<dbReference type="EMBL" id="JAAGMN010002938">
    <property type="protein sequence ID" value="NEE10322.1"/>
    <property type="molecule type" value="Genomic_DNA"/>
</dbReference>
<organism evidence="1">
    <name type="scientific">Streptomyces sp. SID7499</name>
    <dbReference type="NCBI Taxonomy" id="2706086"/>
    <lineage>
        <taxon>Bacteria</taxon>
        <taxon>Bacillati</taxon>
        <taxon>Actinomycetota</taxon>
        <taxon>Actinomycetes</taxon>
        <taxon>Kitasatosporales</taxon>
        <taxon>Streptomycetaceae</taxon>
        <taxon>Streptomyces</taxon>
    </lineage>
</organism>